<dbReference type="Proteomes" id="UP001385892">
    <property type="component" value="Unassembled WGS sequence"/>
</dbReference>
<dbReference type="Gene3D" id="2.120.10.30">
    <property type="entry name" value="TolB, C-terminal domain"/>
    <property type="match status" value="1"/>
</dbReference>
<dbReference type="PANTHER" id="PTHR19328">
    <property type="entry name" value="HEDGEHOG-INTERACTING PROTEIN"/>
    <property type="match status" value="1"/>
</dbReference>
<proteinExistence type="predicted"/>
<gene>
    <name evidence="2" type="ORF">WKW82_05060</name>
</gene>
<dbReference type="EMBL" id="JBBKZT010000002">
    <property type="protein sequence ID" value="MEJ8846001.1"/>
    <property type="molecule type" value="Genomic_DNA"/>
</dbReference>
<organism evidence="2 3">
    <name type="scientific">Variovorax rhizosphaerae</name>
    <dbReference type="NCBI Taxonomy" id="1836200"/>
    <lineage>
        <taxon>Bacteria</taxon>
        <taxon>Pseudomonadati</taxon>
        <taxon>Pseudomonadota</taxon>
        <taxon>Betaproteobacteria</taxon>
        <taxon>Burkholderiales</taxon>
        <taxon>Comamonadaceae</taxon>
        <taxon>Variovorax</taxon>
    </lineage>
</organism>
<feature type="domain" description="Glucose/Sorbosone dehydrogenase" evidence="1">
    <location>
        <begin position="10"/>
        <end position="361"/>
    </location>
</feature>
<dbReference type="RefSeq" id="WP_340341155.1">
    <property type="nucleotide sequence ID" value="NZ_JBBKZT010000002.1"/>
</dbReference>
<name>A0ABU8WEZ3_9BURK</name>
<keyword evidence="2" id="KW-0560">Oxidoreductase</keyword>
<dbReference type="SUPFAM" id="SSF50952">
    <property type="entry name" value="Soluble quinoprotein glucose dehydrogenase"/>
    <property type="match status" value="1"/>
</dbReference>
<evidence type="ECO:0000313" key="3">
    <source>
        <dbReference type="Proteomes" id="UP001385892"/>
    </source>
</evidence>
<dbReference type="InterPro" id="IPR011041">
    <property type="entry name" value="Quinoprot_gluc/sorb_DH_b-prop"/>
</dbReference>
<dbReference type="GO" id="GO:0016491">
    <property type="term" value="F:oxidoreductase activity"/>
    <property type="evidence" value="ECO:0007669"/>
    <property type="project" value="UniProtKB-KW"/>
</dbReference>
<comment type="caution">
    <text evidence="2">The sequence shown here is derived from an EMBL/GenBank/DDBJ whole genome shotgun (WGS) entry which is preliminary data.</text>
</comment>
<dbReference type="PANTHER" id="PTHR19328:SF75">
    <property type="entry name" value="ALDOSE SUGAR DEHYDROGENASE YLII"/>
    <property type="match status" value="1"/>
</dbReference>
<evidence type="ECO:0000313" key="2">
    <source>
        <dbReference type="EMBL" id="MEJ8846001.1"/>
    </source>
</evidence>
<dbReference type="InterPro" id="IPR011042">
    <property type="entry name" value="6-blade_b-propeller_TolB-like"/>
</dbReference>
<evidence type="ECO:0000259" key="1">
    <source>
        <dbReference type="Pfam" id="PF07995"/>
    </source>
</evidence>
<dbReference type="InterPro" id="IPR012938">
    <property type="entry name" value="Glc/Sorbosone_DH"/>
</dbReference>
<accession>A0ABU8WEZ3</accession>
<dbReference type="Pfam" id="PF07995">
    <property type="entry name" value="GSDH"/>
    <property type="match status" value="1"/>
</dbReference>
<dbReference type="EC" id="1.1.5.-" evidence="2"/>
<keyword evidence="3" id="KW-1185">Reference proteome</keyword>
<protein>
    <submittedName>
        <fullName evidence="2">PQQ-dependent sugar dehydrogenase</fullName>
        <ecNumber evidence="2">1.1.5.-</ecNumber>
    </submittedName>
</protein>
<reference evidence="2 3" key="1">
    <citation type="submission" date="2024-03" db="EMBL/GenBank/DDBJ databases">
        <title>Novel species of the genus Variovorax.</title>
        <authorList>
            <person name="Liu Q."/>
            <person name="Xin Y.-H."/>
        </authorList>
    </citation>
    <scope>NUCLEOTIDE SEQUENCE [LARGE SCALE GENOMIC DNA]</scope>
    <source>
        <strain evidence="2 3">KACC 18900</strain>
    </source>
</reference>
<sequence length="364" mass="39031">MTEVATGLLYPWSLAFLPDGRMLITERTGRLHIRSADGSVVNGGDDTVCCVPAVASAGQGGLLDVALDPAFATNKRIYMTIAERDAAVPALNGVAVLRAVLDADRRTLANVTVIYRQEPKVANSEAHFGSRLAFDNQGYLFVTMGERLLDSQRGFAQDLTRGNGKVVRITTEGGAAPGNPNFGVPGAQPAIWSYGHRNPQGAAMRPGTNQLWTNEHGPQGGDEVNLTQAGRNYGWPVISYGQEYGGLTQVGEGTAKAGMEQPAAYWEKRDGSAWTPGTQKSSIAPSGMAFYSASNIPEWQGNLFVGALAGAALWRLTLNGDTVVSRERLLAERVERIRDVRQGPDGWLYVLTDGASGKLLRLTR</sequence>